<name>A0A843W4A6_COLES</name>
<comment type="caution">
    <text evidence="1">The sequence shown here is derived from an EMBL/GenBank/DDBJ whole genome shotgun (WGS) entry which is preliminary data.</text>
</comment>
<accession>A0A843W4A6</accession>
<gene>
    <name evidence="1" type="ORF">Taro_031831</name>
</gene>
<dbReference type="Proteomes" id="UP000652761">
    <property type="component" value="Unassembled WGS sequence"/>
</dbReference>
<reference evidence="1" key="1">
    <citation type="submission" date="2017-07" db="EMBL/GenBank/DDBJ databases">
        <title>Taro Niue Genome Assembly and Annotation.</title>
        <authorList>
            <person name="Atibalentja N."/>
            <person name="Keating K."/>
            <person name="Fields C.J."/>
        </authorList>
    </citation>
    <scope>NUCLEOTIDE SEQUENCE</scope>
    <source>
        <strain evidence="1">Niue_2</strain>
        <tissue evidence="1">Leaf</tissue>
    </source>
</reference>
<organism evidence="1 2">
    <name type="scientific">Colocasia esculenta</name>
    <name type="common">Wild taro</name>
    <name type="synonym">Arum esculentum</name>
    <dbReference type="NCBI Taxonomy" id="4460"/>
    <lineage>
        <taxon>Eukaryota</taxon>
        <taxon>Viridiplantae</taxon>
        <taxon>Streptophyta</taxon>
        <taxon>Embryophyta</taxon>
        <taxon>Tracheophyta</taxon>
        <taxon>Spermatophyta</taxon>
        <taxon>Magnoliopsida</taxon>
        <taxon>Liliopsida</taxon>
        <taxon>Araceae</taxon>
        <taxon>Aroideae</taxon>
        <taxon>Colocasieae</taxon>
        <taxon>Colocasia</taxon>
    </lineage>
</organism>
<dbReference type="EMBL" id="NMUH01002298">
    <property type="protein sequence ID" value="MQL99113.1"/>
    <property type="molecule type" value="Genomic_DNA"/>
</dbReference>
<evidence type="ECO:0000313" key="1">
    <source>
        <dbReference type="EMBL" id="MQL99113.1"/>
    </source>
</evidence>
<protein>
    <submittedName>
        <fullName evidence="1">Uncharacterized protein</fullName>
    </submittedName>
</protein>
<keyword evidence="2" id="KW-1185">Reference proteome</keyword>
<dbReference type="AlphaFoldDB" id="A0A843W4A6"/>
<evidence type="ECO:0000313" key="2">
    <source>
        <dbReference type="Proteomes" id="UP000652761"/>
    </source>
</evidence>
<sequence>MVPFRLLRLSLRTSCSRIASSSPSLGRRGWNCISNLRMLLGLALGIEMGQMPLSSPSVHNVDLGFVVLPSLAYSHGAHLEQHG</sequence>
<proteinExistence type="predicted"/>